<keyword evidence="5" id="KW-1185">Reference proteome</keyword>
<feature type="domain" description="CHRD" evidence="3">
    <location>
        <begin position="107"/>
        <end position="226"/>
    </location>
</feature>
<feature type="chain" id="PRO_5043431568" evidence="2">
    <location>
        <begin position="31"/>
        <end position="226"/>
    </location>
</feature>
<organism evidence="4 5">
    <name type="scientific">Ottowia cancrivicina</name>
    <dbReference type="NCBI Taxonomy" id="3040346"/>
    <lineage>
        <taxon>Bacteria</taxon>
        <taxon>Pseudomonadati</taxon>
        <taxon>Pseudomonadota</taxon>
        <taxon>Betaproteobacteria</taxon>
        <taxon>Burkholderiales</taxon>
        <taxon>Comamonadaceae</taxon>
        <taxon>Ottowia</taxon>
    </lineage>
</organism>
<comment type="caution">
    <text evidence="4">The sequence shown here is derived from an EMBL/GenBank/DDBJ whole genome shotgun (WGS) entry which is preliminary data.</text>
</comment>
<protein>
    <submittedName>
        <fullName evidence="4">CHRD domain-containing protein</fullName>
    </submittedName>
</protein>
<dbReference type="InterPro" id="IPR010895">
    <property type="entry name" value="CHRD"/>
</dbReference>
<dbReference type="Pfam" id="PF07452">
    <property type="entry name" value="CHRD"/>
    <property type="match status" value="1"/>
</dbReference>
<accession>A0AAW6RP73</accession>
<feature type="signal peptide" evidence="2">
    <location>
        <begin position="1"/>
        <end position="30"/>
    </location>
</feature>
<evidence type="ECO:0000313" key="5">
    <source>
        <dbReference type="Proteomes" id="UP001237156"/>
    </source>
</evidence>
<proteinExistence type="predicted"/>
<evidence type="ECO:0000256" key="1">
    <source>
        <dbReference type="SAM" id="MobiDB-lite"/>
    </source>
</evidence>
<dbReference type="SMART" id="SM00754">
    <property type="entry name" value="CHRD"/>
    <property type="match status" value="1"/>
</dbReference>
<dbReference type="RefSeq" id="WP_279525170.1">
    <property type="nucleotide sequence ID" value="NZ_JARVII010000036.1"/>
</dbReference>
<evidence type="ECO:0000259" key="3">
    <source>
        <dbReference type="PROSITE" id="PS50933"/>
    </source>
</evidence>
<dbReference type="AlphaFoldDB" id="A0AAW6RP73"/>
<evidence type="ECO:0000313" key="4">
    <source>
        <dbReference type="EMBL" id="MDG9700451.1"/>
    </source>
</evidence>
<evidence type="ECO:0000256" key="2">
    <source>
        <dbReference type="SAM" id="SignalP"/>
    </source>
</evidence>
<dbReference type="EMBL" id="JARVII010000036">
    <property type="protein sequence ID" value="MDG9700451.1"/>
    <property type="molecule type" value="Genomic_DNA"/>
</dbReference>
<dbReference type="PROSITE" id="PS50933">
    <property type="entry name" value="CHRD"/>
    <property type="match status" value="1"/>
</dbReference>
<feature type="compositionally biased region" description="Polar residues" evidence="1">
    <location>
        <begin position="65"/>
        <end position="78"/>
    </location>
</feature>
<feature type="region of interest" description="Disordered" evidence="1">
    <location>
        <begin position="40"/>
        <end position="104"/>
    </location>
</feature>
<name>A0AAW6RP73_9BURK</name>
<sequence>MNTHPFLFMPRAAGRLMAAGALTALLAACASVDLGQRYDPPPVRMPGEQASGSALQPAQPAVSEQPLSQPVQPSSTEGQPLPPLGETGSELPQSGAQPAPITDPNAHILTFSTRLAGGSAVPPSHSQASGQIDAIYDTQSRLLRWKASWHDLSSPITGIAFHGPAQQGQTAPMTMIWPGPFGPRYEGRATLTPQQALDLQQGSWYINVTTQSWPGGEIRGQMHVVR</sequence>
<dbReference type="Proteomes" id="UP001237156">
    <property type="component" value="Unassembled WGS sequence"/>
</dbReference>
<reference evidence="4 5" key="1">
    <citation type="submission" date="2023-04" db="EMBL/GenBank/DDBJ databases">
        <title>Ottowia paracancer sp. nov., isolated from human stomach.</title>
        <authorList>
            <person name="Song Y."/>
        </authorList>
    </citation>
    <scope>NUCLEOTIDE SEQUENCE [LARGE SCALE GENOMIC DNA]</scope>
    <source>
        <strain evidence="4 5">10c7w1</strain>
    </source>
</reference>
<keyword evidence="2" id="KW-0732">Signal</keyword>
<gene>
    <name evidence="4" type="ORF">QB898_12150</name>
</gene>